<reference evidence="8" key="1">
    <citation type="journal article" date="2016" name="Ticks Tick Borne Dis.">
        <title>Novel phleboviruses detected in ticks, Greece.</title>
        <authorList>
            <person name="Papa A."/>
            <person name="Kontana A."/>
            <person name="Tsioka K."/>
            <person name="Chaligiannis I."/>
            <person name="Sotiraki S."/>
        </authorList>
    </citation>
    <scope>NUCLEOTIDE SEQUENCE</scope>
    <source>
        <strain evidence="8">Antigone2-Imathia1-Greece-2012</strain>
    </source>
</reference>
<feature type="non-terminal residue" evidence="8">
    <location>
        <position position="399"/>
    </location>
</feature>
<evidence type="ECO:0000256" key="6">
    <source>
        <dbReference type="ARBA" id="ARBA00031012"/>
    </source>
</evidence>
<evidence type="ECO:0000256" key="3">
    <source>
        <dbReference type="ARBA" id="ARBA00022679"/>
    </source>
</evidence>
<dbReference type="GO" id="GO:0006351">
    <property type="term" value="P:DNA-templated transcription"/>
    <property type="evidence" value="ECO:0007669"/>
    <property type="project" value="InterPro"/>
</dbReference>
<dbReference type="InterPro" id="IPR007322">
    <property type="entry name" value="RNA_pol_bunyavir"/>
</dbReference>
<evidence type="ECO:0000256" key="5">
    <source>
        <dbReference type="ARBA" id="ARBA00030436"/>
    </source>
</evidence>
<organism evidence="8">
    <name type="scientific">Phlebovirus Antigone</name>
    <dbReference type="NCBI Taxonomy" id="1642042"/>
    <lineage>
        <taxon>Viruses</taxon>
        <taxon>Riboviria</taxon>
        <taxon>Orthornavirae</taxon>
        <taxon>Negarnaviricota</taxon>
        <taxon>Polyploviricotina</taxon>
        <taxon>Bunyaviricetes</taxon>
        <taxon>Hareavirales</taxon>
        <taxon>Phenuiviridae</taxon>
        <taxon>Phlebovirus</taxon>
    </lineage>
</organism>
<evidence type="ECO:0000313" key="8">
    <source>
        <dbReference type="EMBL" id="AMR71231.1"/>
    </source>
</evidence>
<dbReference type="PROSITE" id="PS50525">
    <property type="entry name" value="RDRP_SSRNA_NEG_SEG"/>
    <property type="match status" value="1"/>
</dbReference>
<evidence type="ECO:0000256" key="1">
    <source>
        <dbReference type="ARBA" id="ARBA00012494"/>
    </source>
</evidence>
<keyword evidence="3" id="KW-0808">Transferase</keyword>
<dbReference type="EMBL" id="KU375577">
    <property type="protein sequence ID" value="AMR71231.1"/>
    <property type="molecule type" value="Genomic_RNA"/>
</dbReference>
<protein>
    <recommendedName>
        <fullName evidence="2">RNA-directed RNA polymerase L</fullName>
        <ecNumber evidence="1">2.7.7.48</ecNumber>
    </recommendedName>
    <alternativeName>
        <fullName evidence="4">Large structural protein</fullName>
    </alternativeName>
    <alternativeName>
        <fullName evidence="6">Replicase</fullName>
    </alternativeName>
    <alternativeName>
        <fullName evidence="5">Transcriptase</fullName>
    </alternativeName>
</protein>
<feature type="domain" description="RdRp catalytic" evidence="7">
    <location>
        <begin position="289"/>
        <end position="399"/>
    </location>
</feature>
<dbReference type="GO" id="GO:0003968">
    <property type="term" value="F:RNA-directed RNA polymerase activity"/>
    <property type="evidence" value="ECO:0007669"/>
    <property type="project" value="UniProtKB-EC"/>
</dbReference>
<accession>A0A142J345</accession>
<feature type="non-terminal residue" evidence="8">
    <location>
        <position position="1"/>
    </location>
</feature>
<name>A0A142J345_9VIRU</name>
<proteinExistence type="predicted"/>
<evidence type="ECO:0000259" key="7">
    <source>
        <dbReference type="PROSITE" id="PS50525"/>
    </source>
</evidence>
<dbReference type="Pfam" id="PF04196">
    <property type="entry name" value="Bunya_RdRp"/>
    <property type="match status" value="1"/>
</dbReference>
<gene>
    <name evidence="8" type="primary">L</name>
</gene>
<dbReference type="GO" id="GO:0039694">
    <property type="term" value="P:viral RNA genome replication"/>
    <property type="evidence" value="ECO:0007669"/>
    <property type="project" value="InterPro"/>
</dbReference>
<dbReference type="InterPro" id="IPR007099">
    <property type="entry name" value="RNA-dir_pol_NSvirus"/>
</dbReference>
<sequence>IEKLPDVARTHLQVWLINHSLTAMRWISQSPWKAEGSDGKMKWTDLRNPFTQSIVEDPTRLINLFYLGYLKNKDEPSEKNNAPSLVKKIVKLEDKHPGRYDYLGLKDPPLDDIRTHEYSLSFQKLVCNVAMKVLKASWGDNVEQTIHIDILNAFGNLTLDRVSTLKASSAFDETWYDTDGSKKYHRKKVVENFQKFIKPEHTHVHHVLKSCLETIENRGCMHIDIFKKNQHGGLREIYVLGPEERIVQAALETIAKQVCVRFKSETLTNPQMKTKIPETHGKRARACQAKDQVNTRFETIGTSDDLKTFNQTQHTTKLALTLIKFTKKELHPFIVRACSLFMKKRIKLDDDILQIIINNHDLKTEDETLKTLHGAYRGLIHPPPRWAKKGLSFIETETG</sequence>
<evidence type="ECO:0000256" key="4">
    <source>
        <dbReference type="ARBA" id="ARBA00030285"/>
    </source>
</evidence>
<evidence type="ECO:0000256" key="2">
    <source>
        <dbReference type="ARBA" id="ARBA00018602"/>
    </source>
</evidence>
<dbReference type="EC" id="2.7.7.48" evidence="1"/>